<dbReference type="GO" id="GO:0003910">
    <property type="term" value="F:DNA ligase (ATP) activity"/>
    <property type="evidence" value="ECO:0007669"/>
    <property type="project" value="UniProtKB-EC"/>
</dbReference>
<dbReference type="Pfam" id="PF01068">
    <property type="entry name" value="DNA_ligase_A_M"/>
    <property type="match status" value="1"/>
</dbReference>
<evidence type="ECO:0000256" key="1">
    <source>
        <dbReference type="ARBA" id="ARBA00007572"/>
    </source>
</evidence>
<evidence type="ECO:0000256" key="4">
    <source>
        <dbReference type="ARBA" id="ARBA00034003"/>
    </source>
</evidence>
<organism evidence="6 7">
    <name type="scientific">Labrys wisconsinensis</name>
    <dbReference type="NCBI Taxonomy" id="425677"/>
    <lineage>
        <taxon>Bacteria</taxon>
        <taxon>Pseudomonadati</taxon>
        <taxon>Pseudomonadota</taxon>
        <taxon>Alphaproteobacteria</taxon>
        <taxon>Hyphomicrobiales</taxon>
        <taxon>Xanthobacteraceae</taxon>
        <taxon>Labrys</taxon>
    </lineage>
</organism>
<dbReference type="PROSITE" id="PS50160">
    <property type="entry name" value="DNA_LIGASE_A3"/>
    <property type="match status" value="1"/>
</dbReference>
<sequence>MAKPRHPRSRAHGLPPAAMVRRALPSRIDPAQPALALDPMPTRIEPCLALLAPKLPTGADWAYEVKLDGYRLAVHVEPSGVRLLTRAGHDWTHRFPAIADAARALGPATLILDGEAVVLDGEGRSDFGLLQRALGGGGGTRAAVEAVLYAFDLLYADGRDIGRMPLAERRQMLETIVPAGGSGAIRLSEEIAAGGEALLRAACKQGLEGVVAKHRDRPYRSGRHDDWLKVKCAQSDSFAVIGYEPSATLPGAIDSLVLAARRGDALVHVGEVGIGFTQLSAWALREELDRIRTGKPQLPIKDRRIVWVKPVRVAEIEHRGWTKDGTLRHPSFKGLRDEADAAGVCRIDA</sequence>
<comment type="similarity">
    <text evidence="1">Belongs to the ATP-dependent DNA ligase family.</text>
</comment>
<dbReference type="PANTHER" id="PTHR45674">
    <property type="entry name" value="DNA LIGASE 1/3 FAMILY MEMBER"/>
    <property type="match status" value="1"/>
</dbReference>
<dbReference type="EMBL" id="JAUSVX010000002">
    <property type="protein sequence ID" value="MDQ0468928.1"/>
    <property type="molecule type" value="Genomic_DNA"/>
</dbReference>
<dbReference type="Gene3D" id="3.30.470.30">
    <property type="entry name" value="DNA ligase/mRNA capping enzyme"/>
    <property type="match status" value="1"/>
</dbReference>
<comment type="catalytic activity">
    <reaction evidence="4">
        <text>ATP + (deoxyribonucleotide)n-3'-hydroxyl + 5'-phospho-(deoxyribonucleotide)m = (deoxyribonucleotide)n+m + AMP + diphosphate.</text>
        <dbReference type="EC" id="6.5.1.1"/>
    </reaction>
</comment>
<dbReference type="InterPro" id="IPR014146">
    <property type="entry name" value="LigD_ligase_dom"/>
</dbReference>
<evidence type="ECO:0000256" key="3">
    <source>
        <dbReference type="ARBA" id="ARBA00022598"/>
    </source>
</evidence>
<dbReference type="SUPFAM" id="SSF56091">
    <property type="entry name" value="DNA ligase/mRNA capping enzyme, catalytic domain"/>
    <property type="match status" value="1"/>
</dbReference>
<comment type="caution">
    <text evidence="6">The sequence shown here is derived from an EMBL/GenBank/DDBJ whole genome shotgun (WGS) entry which is preliminary data.</text>
</comment>
<keyword evidence="3 6" id="KW-0436">Ligase</keyword>
<reference evidence="6 7" key="1">
    <citation type="submission" date="2023-07" db="EMBL/GenBank/DDBJ databases">
        <title>Genomic Encyclopedia of Type Strains, Phase IV (KMG-IV): sequencing the most valuable type-strain genomes for metagenomic binning, comparative biology and taxonomic classification.</title>
        <authorList>
            <person name="Goeker M."/>
        </authorList>
    </citation>
    <scope>NUCLEOTIDE SEQUENCE [LARGE SCALE GENOMIC DNA]</scope>
    <source>
        <strain evidence="6 7">DSM 19619</strain>
    </source>
</reference>
<keyword evidence="7" id="KW-1185">Reference proteome</keyword>
<dbReference type="EC" id="6.5.1.1" evidence="2"/>
<evidence type="ECO:0000256" key="2">
    <source>
        <dbReference type="ARBA" id="ARBA00012727"/>
    </source>
</evidence>
<dbReference type="Gene3D" id="3.30.1490.70">
    <property type="match status" value="1"/>
</dbReference>
<dbReference type="InterPro" id="IPR012340">
    <property type="entry name" value="NA-bd_OB-fold"/>
</dbReference>
<evidence type="ECO:0000259" key="5">
    <source>
        <dbReference type="PROSITE" id="PS50160"/>
    </source>
</evidence>
<dbReference type="InterPro" id="IPR012310">
    <property type="entry name" value="DNA_ligase_ATP-dep_cent"/>
</dbReference>
<dbReference type="RefSeq" id="WP_370881931.1">
    <property type="nucleotide sequence ID" value="NZ_JAUSVX010000002.1"/>
</dbReference>
<accession>A0ABU0J635</accession>
<gene>
    <name evidence="6" type="ORF">QO011_001928</name>
</gene>
<dbReference type="Gene3D" id="2.40.50.140">
    <property type="entry name" value="Nucleic acid-binding proteins"/>
    <property type="match status" value="1"/>
</dbReference>
<name>A0ABU0J635_9HYPH</name>
<feature type="domain" description="ATP-dependent DNA ligase family profile" evidence="5">
    <location>
        <begin position="139"/>
        <end position="273"/>
    </location>
</feature>
<dbReference type="InterPro" id="IPR012309">
    <property type="entry name" value="DNA_ligase_ATP-dep_C"/>
</dbReference>
<dbReference type="InterPro" id="IPR050191">
    <property type="entry name" value="ATP-dep_DNA_ligase"/>
</dbReference>
<dbReference type="CDD" id="cd07971">
    <property type="entry name" value="OBF_DNA_ligase_LigD"/>
    <property type="match status" value="1"/>
</dbReference>
<dbReference type="PANTHER" id="PTHR45674:SF4">
    <property type="entry name" value="DNA LIGASE 1"/>
    <property type="match status" value="1"/>
</dbReference>
<dbReference type="SUPFAM" id="SSF50249">
    <property type="entry name" value="Nucleic acid-binding proteins"/>
    <property type="match status" value="1"/>
</dbReference>
<evidence type="ECO:0000313" key="6">
    <source>
        <dbReference type="EMBL" id="MDQ0468928.1"/>
    </source>
</evidence>
<dbReference type="Proteomes" id="UP001242480">
    <property type="component" value="Unassembled WGS sequence"/>
</dbReference>
<proteinExistence type="inferred from homology"/>
<evidence type="ECO:0000313" key="7">
    <source>
        <dbReference type="Proteomes" id="UP001242480"/>
    </source>
</evidence>
<dbReference type="Pfam" id="PF04679">
    <property type="entry name" value="DNA_ligase_A_C"/>
    <property type="match status" value="1"/>
</dbReference>
<protein>
    <recommendedName>
        <fullName evidence="2">DNA ligase (ATP)</fullName>
        <ecNumber evidence="2">6.5.1.1</ecNumber>
    </recommendedName>
</protein>
<dbReference type="NCBIfam" id="TIGR02779">
    <property type="entry name" value="NHEJ_ligase_lig"/>
    <property type="match status" value="1"/>
</dbReference>
<dbReference type="CDD" id="cd07906">
    <property type="entry name" value="Adenylation_DNA_ligase_LigD_LigC"/>
    <property type="match status" value="1"/>
</dbReference>